<keyword evidence="5" id="KW-0175">Coiled coil</keyword>
<feature type="domain" description="Methyl-accepting transducer" evidence="8">
    <location>
        <begin position="396"/>
        <end position="625"/>
    </location>
</feature>
<evidence type="ECO:0000256" key="7">
    <source>
        <dbReference type="SAM" id="Phobius"/>
    </source>
</evidence>
<dbReference type="InterPro" id="IPR051310">
    <property type="entry name" value="MCP_chemotaxis"/>
</dbReference>
<feature type="transmembrane region" description="Helical" evidence="7">
    <location>
        <begin position="317"/>
        <end position="338"/>
    </location>
</feature>
<dbReference type="InterPro" id="IPR004089">
    <property type="entry name" value="MCPsignal_dom"/>
</dbReference>
<feature type="compositionally biased region" description="Low complexity" evidence="6">
    <location>
        <begin position="442"/>
        <end position="457"/>
    </location>
</feature>
<dbReference type="Proteomes" id="UP000019146">
    <property type="component" value="Chromosome 2"/>
</dbReference>
<feature type="coiled-coil region" evidence="5">
    <location>
        <begin position="209"/>
        <end position="236"/>
    </location>
</feature>
<dbReference type="GO" id="GO:0004888">
    <property type="term" value="F:transmembrane signaling receptor activity"/>
    <property type="evidence" value="ECO:0007669"/>
    <property type="project" value="TreeGrafter"/>
</dbReference>
<dbReference type="KEGG" id="bcai:K788_0000063"/>
<proteinExistence type="inferred from homology"/>
<protein>
    <submittedName>
        <fullName evidence="10">Methyl-accepting chemotaxis protein I serine chemoreceptor protein</fullName>
    </submittedName>
</protein>
<comment type="subcellular location">
    <subcellularLocation>
        <location evidence="1">Membrane</location>
    </subcellularLocation>
</comment>
<organism evidence="10 11">
    <name type="scientific">Paraburkholderia caribensis MBA4</name>
    <dbReference type="NCBI Taxonomy" id="1323664"/>
    <lineage>
        <taxon>Bacteria</taxon>
        <taxon>Pseudomonadati</taxon>
        <taxon>Pseudomonadota</taxon>
        <taxon>Betaproteobacteria</taxon>
        <taxon>Burkholderiales</taxon>
        <taxon>Burkholderiaceae</taxon>
        <taxon>Paraburkholderia</taxon>
    </lineage>
</organism>
<evidence type="ECO:0000256" key="4">
    <source>
        <dbReference type="PROSITE-ProRule" id="PRU00284"/>
    </source>
</evidence>
<keyword evidence="7" id="KW-1133">Transmembrane helix</keyword>
<dbReference type="SMART" id="SM00304">
    <property type="entry name" value="HAMP"/>
    <property type="match status" value="1"/>
</dbReference>
<evidence type="ECO:0000259" key="8">
    <source>
        <dbReference type="PROSITE" id="PS50111"/>
    </source>
</evidence>
<dbReference type="RefSeq" id="WP_035997183.1">
    <property type="nucleotide sequence ID" value="NZ_CP012747.1"/>
</dbReference>
<evidence type="ECO:0000256" key="3">
    <source>
        <dbReference type="ARBA" id="ARBA00029447"/>
    </source>
</evidence>
<evidence type="ECO:0000256" key="2">
    <source>
        <dbReference type="ARBA" id="ARBA00022481"/>
    </source>
</evidence>
<feature type="transmembrane region" description="Helical" evidence="7">
    <location>
        <begin position="14"/>
        <end position="33"/>
    </location>
</feature>
<dbReference type="InterPro" id="IPR003660">
    <property type="entry name" value="HAMP_dom"/>
</dbReference>
<evidence type="ECO:0000259" key="9">
    <source>
        <dbReference type="PROSITE" id="PS50885"/>
    </source>
</evidence>
<dbReference type="Gene3D" id="1.10.287.950">
    <property type="entry name" value="Methyl-accepting chemotaxis protein"/>
    <property type="match status" value="1"/>
</dbReference>
<evidence type="ECO:0000256" key="1">
    <source>
        <dbReference type="ARBA" id="ARBA00004370"/>
    </source>
</evidence>
<evidence type="ECO:0000313" key="11">
    <source>
        <dbReference type="Proteomes" id="UP000019146"/>
    </source>
</evidence>
<feature type="domain" description="HAMP" evidence="9">
    <location>
        <begin position="339"/>
        <end position="391"/>
    </location>
</feature>
<dbReference type="GO" id="GO:0007165">
    <property type="term" value="P:signal transduction"/>
    <property type="evidence" value="ECO:0007669"/>
    <property type="project" value="UniProtKB-KW"/>
</dbReference>
<dbReference type="PANTHER" id="PTHR43531:SF14">
    <property type="entry name" value="METHYL-ACCEPTING CHEMOTAXIS PROTEIN I-RELATED"/>
    <property type="match status" value="1"/>
</dbReference>
<dbReference type="PROSITE" id="PS50111">
    <property type="entry name" value="CHEMOTAXIS_TRANSDUC_2"/>
    <property type="match status" value="1"/>
</dbReference>
<keyword evidence="10" id="KW-0675">Receptor</keyword>
<feature type="region of interest" description="Disordered" evidence="6">
    <location>
        <begin position="442"/>
        <end position="466"/>
    </location>
</feature>
<keyword evidence="2" id="KW-0488">Methylation</keyword>
<evidence type="ECO:0000313" key="10">
    <source>
        <dbReference type="EMBL" id="ALL68936.1"/>
    </source>
</evidence>
<dbReference type="CDD" id="cd06225">
    <property type="entry name" value="HAMP"/>
    <property type="match status" value="1"/>
</dbReference>
<dbReference type="EMBL" id="CP012747">
    <property type="protein sequence ID" value="ALL68936.1"/>
    <property type="molecule type" value="Genomic_DNA"/>
</dbReference>
<keyword evidence="7" id="KW-0812">Transmembrane</keyword>
<name>A0A0P0RJI0_9BURK</name>
<dbReference type="CDD" id="cd11386">
    <property type="entry name" value="MCP_signal"/>
    <property type="match status" value="1"/>
</dbReference>
<dbReference type="PROSITE" id="PS50885">
    <property type="entry name" value="HAMP"/>
    <property type="match status" value="1"/>
</dbReference>
<sequence length="645" mass="67972">MTTILTRINLISKFAILSIIALVLVAIPTTLYVRGTNQSIELKHIEAKGVPVVRVVINALQLTQRHRGIAGIVLSGGEGANALQANTSSTESAYQKIADGMKDFDVNDPAAAQLTKVMRAWQELKGQVENRRIDAATSFAAHVDLIAQLLKLNGMLLDHYGLSVDSDIDSYRMILCSLVDVPALTEELGKARAKGAGILTRGTATPSDLVELTNLIERADERTAAIKDELEKIVRKNAKFGSILQAPFAEAERLTGVATDTVKTRIIKASALDMPSKAYFDTLSRAIDENFKVNASAIDALQELLTQQASNARFEQMTVLVILLTIVVIVTLLSFAIIRSIAHPIEQAVAFAKQVAQGDLTGHLAVSGTNESAQLLSALNDMNGNLGRLVGHVRTSADSIATAARQIAEGNNDLSQRTERQAASLEETAASMEQLATTVKQNAGNANEASQSAQAASDESREGGDAVGSMVSMMKGIIDSTEKIGEIIGVIDGIAFQTNILALNAAVEAARAGEQGRGFAVVASEVRALAQRSAVAAREIKDLIEGTVASVRSGADTVNAAGVAVSRAVNTIGRVTSIMEEIAVASAEQGKGIDQVNTTVSEMDKTTQQNAALVEEALAASSALAAQADELQTAVSVFVVRNANG</sequence>
<dbReference type="AlphaFoldDB" id="A0A0P0RJI0"/>
<accession>A0A0P0RJI0</accession>
<gene>
    <name evidence="10" type="ORF">K788_0000063</name>
</gene>
<evidence type="ECO:0000256" key="5">
    <source>
        <dbReference type="SAM" id="Coils"/>
    </source>
</evidence>
<dbReference type="SUPFAM" id="SSF58104">
    <property type="entry name" value="Methyl-accepting chemotaxis protein (MCP) signaling domain"/>
    <property type="match status" value="1"/>
</dbReference>
<dbReference type="PANTHER" id="PTHR43531">
    <property type="entry name" value="PROTEIN ICFG"/>
    <property type="match status" value="1"/>
</dbReference>
<evidence type="ECO:0000256" key="6">
    <source>
        <dbReference type="SAM" id="MobiDB-lite"/>
    </source>
</evidence>
<dbReference type="GO" id="GO:0006935">
    <property type="term" value="P:chemotaxis"/>
    <property type="evidence" value="ECO:0007669"/>
    <property type="project" value="TreeGrafter"/>
</dbReference>
<reference evidence="10 11" key="1">
    <citation type="journal article" date="2014" name="Genome Announc.">
        <title>Draft Genome Sequence of the Haloacid-Degrading Burkholderia caribensis Strain MBA4.</title>
        <authorList>
            <person name="Pan Y."/>
            <person name="Kong K.F."/>
            <person name="Tsang J.S."/>
        </authorList>
    </citation>
    <scope>NUCLEOTIDE SEQUENCE [LARGE SCALE GENOMIC DNA]</scope>
    <source>
        <strain evidence="10 11">MBA4</strain>
    </source>
</reference>
<dbReference type="GO" id="GO:0005886">
    <property type="term" value="C:plasma membrane"/>
    <property type="evidence" value="ECO:0007669"/>
    <property type="project" value="TreeGrafter"/>
</dbReference>
<dbReference type="FunFam" id="1.10.287.950:FF:000001">
    <property type="entry name" value="Methyl-accepting chemotaxis sensory transducer"/>
    <property type="match status" value="1"/>
</dbReference>
<feature type="coiled-coil region" evidence="5">
    <location>
        <begin position="415"/>
        <end position="442"/>
    </location>
</feature>
<dbReference type="SMART" id="SM00283">
    <property type="entry name" value="MA"/>
    <property type="match status" value="1"/>
</dbReference>
<dbReference type="Pfam" id="PF00015">
    <property type="entry name" value="MCPsignal"/>
    <property type="match status" value="1"/>
</dbReference>
<comment type="similarity">
    <text evidence="3">Belongs to the methyl-accepting chemotaxis (MCP) protein family.</text>
</comment>
<keyword evidence="7" id="KW-0472">Membrane</keyword>
<keyword evidence="4" id="KW-0807">Transducer</keyword>
<dbReference type="GeneID" id="77168971"/>
<dbReference type="Pfam" id="PF00672">
    <property type="entry name" value="HAMP"/>
    <property type="match status" value="1"/>
</dbReference>